<dbReference type="STRING" id="1712654.A7C91_01325"/>
<accession>A0A172WEZ1</accession>
<proteinExistence type="predicted"/>
<dbReference type="OrthoDB" id="141855at2157"/>
<sequence>MSDGKISIFTKADLDMRTYLRKVLIPYMAISATIFLAVGVITTFLYMPTALKVLMFLIPVVLLVYAAAYPYIVADSKRISINSKMPYFITYFAVLSTSEMSRADLIAVLSHDPKLGAIADELKKVHTIVNRLHLSMPEAFRFLARRTPSTMFADFLDRLAYSLDSGVDLKDYLFQEQQTVMDDYQTFYEGALYDLDVFKEIYESIIISVVFIASFVIIGPIITGMDITTMGLYAVVMILAAEVGILLVVKFRMPDDPIWADRRGIEDPRRKRIKMAAIYSVLGSIIVALLYLAVLRPRYSIPEPFILAGVLTPFFYLGHVVNREEGSIFRKDENFAAFIRSLGSSLAASGASLVLVLKYLSAHDFGSLTQDIRALYRRLAVRVDRDRAWDFFIAGTGSWLIGIFSEIFRESLRMGAEPDYVGLIISRNFERLVRLRRKRQQSIASFVGIIYGLTGAFAFALAASFQVAVSISQMFSQMEVPTEYIGDIIHVIPPSGMRFLVYLMLVMMVLHSLLSGLVIKLADGGHILGTVRYFVILSWIFAVGMYLGQTLMARMMGISSGGETAQIAFHLLGVIP</sequence>
<evidence type="ECO:0000256" key="1">
    <source>
        <dbReference type="ARBA" id="ARBA00004651"/>
    </source>
</evidence>
<feature type="transmembrane region" description="Helical" evidence="6">
    <location>
        <begin position="231"/>
        <end position="252"/>
    </location>
</feature>
<dbReference type="InterPro" id="IPR056569">
    <property type="entry name" value="ArlJ-like"/>
</dbReference>
<evidence type="ECO:0000256" key="5">
    <source>
        <dbReference type="ARBA" id="ARBA00023136"/>
    </source>
</evidence>
<dbReference type="RefSeq" id="WP_068664233.1">
    <property type="nucleotide sequence ID" value="NZ_CP015520.1"/>
</dbReference>
<feature type="transmembrane region" description="Helical" evidence="6">
    <location>
        <begin position="443"/>
        <end position="469"/>
    </location>
</feature>
<reference evidence="9" key="1">
    <citation type="journal article" date="2016" name="Syst. Appl. Microbiol.">
        <title>Thermococcus piezophilus sp. nov., a novel hyperthermophilic and piezophilic archaeon with a broad pressure range for growth, isolated from a deepest hydrothermal vent at the Mid-Cayman Rise.</title>
        <authorList>
            <person name="Dalmasso C."/>
            <person name="Oger P."/>
            <person name="Selva G."/>
            <person name="Courtine D."/>
            <person name="L'Haridon S."/>
            <person name="Garlaschelli A."/>
            <person name="Roussel E."/>
            <person name="Miyazaki J."/>
            <person name="Reveillaud J."/>
            <person name="Jebbar M."/>
            <person name="Takai K."/>
            <person name="Maignien L."/>
            <person name="Alain K."/>
        </authorList>
    </citation>
    <scope>NUCLEOTIDE SEQUENCE [LARGE SCALE GENOMIC DNA]</scope>
    <source>
        <strain evidence="9">CDGS</strain>
    </source>
</reference>
<evidence type="ECO:0000256" key="4">
    <source>
        <dbReference type="ARBA" id="ARBA00022989"/>
    </source>
</evidence>
<organism evidence="8 9">
    <name type="scientific">Thermococcus piezophilus</name>
    <dbReference type="NCBI Taxonomy" id="1712654"/>
    <lineage>
        <taxon>Archaea</taxon>
        <taxon>Methanobacteriati</taxon>
        <taxon>Methanobacteriota</taxon>
        <taxon>Thermococci</taxon>
        <taxon>Thermococcales</taxon>
        <taxon>Thermococcaceae</taxon>
        <taxon>Thermococcus</taxon>
    </lineage>
</organism>
<dbReference type="NCBIfam" id="NF004704">
    <property type="entry name" value="PRK06041.1-2"/>
    <property type="match status" value="1"/>
</dbReference>
<feature type="transmembrane region" description="Helical" evidence="6">
    <location>
        <begin position="499"/>
        <end position="519"/>
    </location>
</feature>
<feature type="transmembrane region" description="Helical" evidence="6">
    <location>
        <begin position="531"/>
        <end position="548"/>
    </location>
</feature>
<keyword evidence="9" id="KW-1185">Reference proteome</keyword>
<dbReference type="AlphaFoldDB" id="A0A172WEZ1"/>
<name>A0A172WEZ1_9EURY</name>
<feature type="domain" description="Type II secretion system protein GspF" evidence="7">
    <location>
        <begin position="88"/>
        <end position="216"/>
    </location>
</feature>
<comment type="subcellular location">
    <subcellularLocation>
        <location evidence="1">Cell membrane</location>
        <topology evidence="1">Multi-pass membrane protein</topology>
    </subcellularLocation>
</comment>
<dbReference type="EMBL" id="CP015520">
    <property type="protein sequence ID" value="ANF21983.1"/>
    <property type="molecule type" value="Genomic_DNA"/>
</dbReference>
<feature type="transmembrane region" description="Helical" evidence="6">
    <location>
        <begin position="334"/>
        <end position="357"/>
    </location>
</feature>
<evidence type="ECO:0000256" key="2">
    <source>
        <dbReference type="ARBA" id="ARBA00022475"/>
    </source>
</evidence>
<feature type="transmembrane region" description="Helical" evidence="6">
    <location>
        <begin position="273"/>
        <end position="293"/>
    </location>
</feature>
<keyword evidence="3 6" id="KW-0812">Transmembrane</keyword>
<dbReference type="PANTHER" id="PTHR35402:SF2">
    <property type="entry name" value="FLAGELLA ACCESSORY PROTEIN J"/>
    <property type="match status" value="1"/>
</dbReference>
<evidence type="ECO:0000313" key="8">
    <source>
        <dbReference type="EMBL" id="ANF21983.1"/>
    </source>
</evidence>
<dbReference type="GO" id="GO:0005886">
    <property type="term" value="C:plasma membrane"/>
    <property type="evidence" value="ECO:0007669"/>
    <property type="project" value="UniProtKB-SubCell"/>
</dbReference>
<dbReference type="PANTHER" id="PTHR35402">
    <property type="entry name" value="INTEGRAL MEMBRANE PROTEIN-RELATED"/>
    <property type="match status" value="1"/>
</dbReference>
<keyword evidence="5 6" id="KW-0472">Membrane</keyword>
<keyword evidence="2" id="KW-1003">Cell membrane</keyword>
<dbReference type="GeneID" id="28494793"/>
<keyword evidence="8" id="KW-0282">Flagellum</keyword>
<dbReference type="Pfam" id="PF00482">
    <property type="entry name" value="T2SSF"/>
    <property type="match status" value="1"/>
</dbReference>
<evidence type="ECO:0000259" key="7">
    <source>
        <dbReference type="Pfam" id="PF00482"/>
    </source>
</evidence>
<feature type="transmembrane region" description="Helical" evidence="6">
    <location>
        <begin position="305"/>
        <end position="322"/>
    </location>
</feature>
<feature type="transmembrane region" description="Helical" evidence="6">
    <location>
        <begin position="53"/>
        <end position="74"/>
    </location>
</feature>
<evidence type="ECO:0000313" key="9">
    <source>
        <dbReference type="Proteomes" id="UP000076969"/>
    </source>
</evidence>
<keyword evidence="4 6" id="KW-1133">Transmembrane helix</keyword>
<feature type="transmembrane region" description="Helical" evidence="6">
    <location>
        <begin position="24"/>
        <end position="47"/>
    </location>
</feature>
<feature type="transmembrane region" description="Helical" evidence="6">
    <location>
        <begin position="205"/>
        <end position="225"/>
    </location>
</feature>
<protein>
    <submittedName>
        <fullName evidence="8">Flagellar assembly protein FlaJ</fullName>
    </submittedName>
</protein>
<keyword evidence="8" id="KW-0969">Cilium</keyword>
<gene>
    <name evidence="8" type="ORF">A7C91_01325</name>
</gene>
<evidence type="ECO:0000256" key="3">
    <source>
        <dbReference type="ARBA" id="ARBA00022692"/>
    </source>
</evidence>
<evidence type="ECO:0000256" key="6">
    <source>
        <dbReference type="SAM" id="Phobius"/>
    </source>
</evidence>
<dbReference type="Proteomes" id="UP000076969">
    <property type="component" value="Chromosome"/>
</dbReference>
<keyword evidence="8" id="KW-0966">Cell projection</keyword>
<dbReference type="KEGG" id="tpie:A7C91_01325"/>
<feature type="transmembrane region" description="Helical" evidence="6">
    <location>
        <begin position="388"/>
        <end position="408"/>
    </location>
</feature>
<dbReference type="InterPro" id="IPR018076">
    <property type="entry name" value="T2SS_GspF_dom"/>
</dbReference>